<dbReference type="RefSeq" id="WP_146936569.1">
    <property type="nucleotide sequence ID" value="NZ_BJXW01000011.1"/>
</dbReference>
<dbReference type="SUPFAM" id="SSF52540">
    <property type="entry name" value="P-loop containing nucleoside triphosphate hydrolases"/>
    <property type="match status" value="2"/>
</dbReference>
<dbReference type="GO" id="GO:0016887">
    <property type="term" value="F:ATP hydrolysis activity"/>
    <property type="evidence" value="ECO:0007669"/>
    <property type="project" value="InterPro"/>
</dbReference>
<dbReference type="InterPro" id="IPR027417">
    <property type="entry name" value="P-loop_NTPase"/>
</dbReference>
<dbReference type="EMBL" id="BJXW01000011">
    <property type="protein sequence ID" value="GEN30880.1"/>
    <property type="molecule type" value="Genomic_DNA"/>
</dbReference>
<gene>
    <name evidence="10" type="ORF">CQU01_11180</name>
</gene>
<dbReference type="InterPro" id="IPR003593">
    <property type="entry name" value="AAA+_ATPase"/>
</dbReference>
<dbReference type="GO" id="GO:0005524">
    <property type="term" value="F:ATP binding"/>
    <property type="evidence" value="ECO:0007669"/>
    <property type="project" value="UniProtKB-KW"/>
</dbReference>
<keyword evidence="6" id="KW-0067">ATP-binding</keyword>
<dbReference type="SMART" id="SM00382">
    <property type="entry name" value="AAA"/>
    <property type="match status" value="2"/>
</dbReference>
<dbReference type="GO" id="GO:0042626">
    <property type="term" value="F:ATPase-coupled transmembrane transporter activity"/>
    <property type="evidence" value="ECO:0007669"/>
    <property type="project" value="TreeGrafter"/>
</dbReference>
<dbReference type="InterPro" id="IPR050095">
    <property type="entry name" value="ECF_ABC_transporter_ATP-bd"/>
</dbReference>
<protein>
    <recommendedName>
        <fullName evidence="9">ABC transporter domain-containing protein</fullName>
    </recommendedName>
</protein>
<name>A0A511UW62_9BACI</name>
<evidence type="ECO:0000256" key="4">
    <source>
        <dbReference type="ARBA" id="ARBA00022475"/>
    </source>
</evidence>
<evidence type="ECO:0000256" key="8">
    <source>
        <dbReference type="ARBA" id="ARBA00023136"/>
    </source>
</evidence>
<feature type="domain" description="ABC transporter" evidence="9">
    <location>
        <begin position="2"/>
        <end position="240"/>
    </location>
</feature>
<proteinExistence type="inferred from homology"/>
<evidence type="ECO:0000256" key="7">
    <source>
        <dbReference type="ARBA" id="ARBA00022967"/>
    </source>
</evidence>
<dbReference type="InterPro" id="IPR017871">
    <property type="entry name" value="ABC_transporter-like_CS"/>
</dbReference>
<dbReference type="PROSITE" id="PS50893">
    <property type="entry name" value="ABC_TRANSPORTER_2"/>
    <property type="match status" value="2"/>
</dbReference>
<evidence type="ECO:0000256" key="2">
    <source>
        <dbReference type="ARBA" id="ARBA00005417"/>
    </source>
</evidence>
<keyword evidence="5" id="KW-0547">Nucleotide-binding</keyword>
<feature type="domain" description="ABC transporter" evidence="9">
    <location>
        <begin position="297"/>
        <end position="521"/>
    </location>
</feature>
<evidence type="ECO:0000256" key="1">
    <source>
        <dbReference type="ARBA" id="ARBA00004202"/>
    </source>
</evidence>
<dbReference type="InterPro" id="IPR015856">
    <property type="entry name" value="ABC_transpr_CbiO/EcfA_su"/>
</dbReference>
<organism evidence="10 11">
    <name type="scientific">Cerasibacillus quisquiliarum</name>
    <dbReference type="NCBI Taxonomy" id="227865"/>
    <lineage>
        <taxon>Bacteria</taxon>
        <taxon>Bacillati</taxon>
        <taxon>Bacillota</taxon>
        <taxon>Bacilli</taxon>
        <taxon>Bacillales</taxon>
        <taxon>Bacillaceae</taxon>
        <taxon>Cerasibacillus</taxon>
    </lineage>
</organism>
<comment type="subcellular location">
    <subcellularLocation>
        <location evidence="1">Cell membrane</location>
        <topology evidence="1">Peripheral membrane protein</topology>
    </subcellularLocation>
</comment>
<keyword evidence="4" id="KW-1003">Cell membrane</keyword>
<keyword evidence="7" id="KW-1278">Translocase</keyword>
<keyword evidence="8" id="KW-0472">Membrane</keyword>
<reference evidence="10 11" key="1">
    <citation type="submission" date="2019-07" db="EMBL/GenBank/DDBJ databases">
        <title>Whole genome shotgun sequence of Cerasibacillus quisquiliarum NBRC 102429.</title>
        <authorList>
            <person name="Hosoyama A."/>
            <person name="Uohara A."/>
            <person name="Ohji S."/>
            <person name="Ichikawa N."/>
        </authorList>
    </citation>
    <scope>NUCLEOTIDE SEQUENCE [LARGE SCALE GENOMIC DNA]</scope>
    <source>
        <strain evidence="10 11">NBRC 102429</strain>
    </source>
</reference>
<dbReference type="PANTHER" id="PTHR43553">
    <property type="entry name" value="HEAVY METAL TRANSPORTER"/>
    <property type="match status" value="1"/>
</dbReference>
<dbReference type="Pfam" id="PF00005">
    <property type="entry name" value="ABC_tran"/>
    <property type="match status" value="2"/>
</dbReference>
<evidence type="ECO:0000313" key="11">
    <source>
        <dbReference type="Proteomes" id="UP000321491"/>
    </source>
</evidence>
<evidence type="ECO:0000256" key="5">
    <source>
        <dbReference type="ARBA" id="ARBA00022741"/>
    </source>
</evidence>
<dbReference type="PROSITE" id="PS00211">
    <property type="entry name" value="ABC_TRANSPORTER_1"/>
    <property type="match status" value="1"/>
</dbReference>
<dbReference type="CDD" id="cd03225">
    <property type="entry name" value="ABC_cobalt_CbiO_domain1"/>
    <property type="match status" value="2"/>
</dbReference>
<accession>A0A511UW62</accession>
<dbReference type="GO" id="GO:0043190">
    <property type="term" value="C:ATP-binding cassette (ABC) transporter complex"/>
    <property type="evidence" value="ECO:0007669"/>
    <property type="project" value="TreeGrafter"/>
</dbReference>
<dbReference type="Proteomes" id="UP000321491">
    <property type="component" value="Unassembled WGS sequence"/>
</dbReference>
<evidence type="ECO:0000256" key="3">
    <source>
        <dbReference type="ARBA" id="ARBA00022448"/>
    </source>
</evidence>
<keyword evidence="11" id="KW-1185">Reference proteome</keyword>
<dbReference type="OrthoDB" id="501320at2"/>
<comment type="caution">
    <text evidence="10">The sequence shown here is derived from an EMBL/GenBank/DDBJ whole genome shotgun (WGS) entry which is preliminary data.</text>
</comment>
<evidence type="ECO:0000313" key="10">
    <source>
        <dbReference type="EMBL" id="GEN30880.1"/>
    </source>
</evidence>
<dbReference type="InterPro" id="IPR003439">
    <property type="entry name" value="ABC_transporter-like_ATP-bd"/>
</dbReference>
<dbReference type="Gene3D" id="3.40.50.300">
    <property type="entry name" value="P-loop containing nucleotide triphosphate hydrolases"/>
    <property type="match status" value="2"/>
</dbReference>
<evidence type="ECO:0000256" key="6">
    <source>
        <dbReference type="ARBA" id="ARBA00022840"/>
    </source>
</evidence>
<comment type="similarity">
    <text evidence="2">Belongs to the ABC transporter superfamily.</text>
</comment>
<dbReference type="AlphaFoldDB" id="A0A511UW62"/>
<sequence length="544" mass="62249">MFQLSGLSFRYPDMDKSVLKQLHLSIGEGEFILLTGPSGCGKTTLLRLLTYVLRPNGTLAGEIFYKNQPIHLWSDKELTEEIGFISQYPEEQMVMPTVMQELVFGLENHGLSTAEMRKRVAELGHYFKIEDLLNKKTNALSGGEQQLVHLLSVLLLRPKVLILDEPTSQLDPVHATLVFQMLEQLHHDLGMTIIIAEHRYATLLRMCDRVFMLDEGTVCFTGNSREFLYQLAQSQDLRYDAYLPDIAHLYIKKTKQPVNNDIPLTVNEGRVWLKRVLPMGRRLQKPKQQIKQTEQIVSLNDVTFYHSKNEPSILNRLSLTVYKGDFYAIIGGNASGKTTLIEICLGIKKPKRGRLELFQQQLNKKTLERIGYLPQQPQAFFMYDTVEKEMQSMLNNNNEEIMIQMAKHFHIEHLLHQHPFDCSYGEMQRIVLACLLLRQPDLLFLDEPTKGLDPFAKDELGRYLTALHKKGLTIVMVSHDIDFVAQYSERVGLLFDGEITADGATKTILQDNSFYTTDINRAARGTALSHVLTVEEALQAWPEK</sequence>
<evidence type="ECO:0000259" key="9">
    <source>
        <dbReference type="PROSITE" id="PS50893"/>
    </source>
</evidence>
<keyword evidence="3" id="KW-0813">Transport</keyword>